<dbReference type="PANTHER" id="PTHR23426">
    <property type="entry name" value="FERREDOXIN/ADRENODOXIN"/>
    <property type="match status" value="1"/>
</dbReference>
<keyword evidence="2" id="KW-0001">2Fe-2S</keyword>
<dbReference type="RefSeq" id="WP_169664229.1">
    <property type="nucleotide sequence ID" value="NZ_CP076132.1"/>
</dbReference>
<dbReference type="GO" id="GO:0009055">
    <property type="term" value="F:electron transfer activity"/>
    <property type="evidence" value="ECO:0007669"/>
    <property type="project" value="TreeGrafter"/>
</dbReference>
<evidence type="ECO:0000256" key="6">
    <source>
        <dbReference type="ARBA" id="ARBA00034078"/>
    </source>
</evidence>
<dbReference type="AlphaFoldDB" id="A0AAX1NAG4"/>
<gene>
    <name evidence="8" type="ORF">KMW28_05665</name>
</gene>
<feature type="domain" description="2Fe-2S ferredoxin-type" evidence="7">
    <location>
        <begin position="2"/>
        <end position="102"/>
    </location>
</feature>
<dbReference type="Gene3D" id="3.10.20.30">
    <property type="match status" value="1"/>
</dbReference>
<comment type="cofactor">
    <cofactor evidence="6">
        <name>[2Fe-2S] cluster</name>
        <dbReference type="ChEBI" id="CHEBI:190135"/>
    </cofactor>
</comment>
<dbReference type="PANTHER" id="PTHR23426:SF65">
    <property type="entry name" value="FERREDOXIN-2, MITOCHONDRIAL"/>
    <property type="match status" value="1"/>
</dbReference>
<keyword evidence="3" id="KW-0479">Metal-binding</keyword>
<dbReference type="GO" id="GO:0051537">
    <property type="term" value="F:2 iron, 2 sulfur cluster binding"/>
    <property type="evidence" value="ECO:0007669"/>
    <property type="project" value="UniProtKB-KW"/>
</dbReference>
<evidence type="ECO:0000259" key="7">
    <source>
        <dbReference type="PROSITE" id="PS51085"/>
    </source>
</evidence>
<dbReference type="SUPFAM" id="SSF54292">
    <property type="entry name" value="2Fe-2S ferredoxin-like"/>
    <property type="match status" value="1"/>
</dbReference>
<dbReference type="PROSITE" id="PS51085">
    <property type="entry name" value="2FE2S_FER_2"/>
    <property type="match status" value="1"/>
</dbReference>
<sequence>MAKITFITKDKEEITVEGTSGSVMELAVKNNVKGIDGDCGGVCSCATCHVQVDAGHTDKTGVASEIESDMLELDDDANEFSRLCCQLQVTEAMDGVVLNVVK</sequence>
<dbReference type="GO" id="GO:0046872">
    <property type="term" value="F:metal ion binding"/>
    <property type="evidence" value="ECO:0007669"/>
    <property type="project" value="UniProtKB-KW"/>
</dbReference>
<dbReference type="PRINTS" id="PR00355">
    <property type="entry name" value="ADRENODOXIN"/>
</dbReference>
<dbReference type="InterPro" id="IPR001041">
    <property type="entry name" value="2Fe-2S_ferredoxin-type"/>
</dbReference>
<protein>
    <submittedName>
        <fullName evidence="8">2Fe-2S iron-sulfur cluster binding domain-containing protein</fullName>
    </submittedName>
</protein>
<name>A0AAX1NAG4_9BACT</name>
<evidence type="ECO:0000313" key="8">
    <source>
        <dbReference type="EMBL" id="QWG03067.1"/>
    </source>
</evidence>
<evidence type="ECO:0000256" key="4">
    <source>
        <dbReference type="ARBA" id="ARBA00023004"/>
    </source>
</evidence>
<dbReference type="Pfam" id="PF00111">
    <property type="entry name" value="Fer2"/>
    <property type="match status" value="1"/>
</dbReference>
<keyword evidence="4" id="KW-0408">Iron</keyword>
<dbReference type="GO" id="GO:0140647">
    <property type="term" value="P:P450-containing electron transport chain"/>
    <property type="evidence" value="ECO:0007669"/>
    <property type="project" value="InterPro"/>
</dbReference>
<evidence type="ECO:0000256" key="5">
    <source>
        <dbReference type="ARBA" id="ARBA00023014"/>
    </source>
</evidence>
<dbReference type="InterPro" id="IPR001055">
    <property type="entry name" value="Adrenodoxin-like"/>
</dbReference>
<reference evidence="8 9" key="1">
    <citation type="submission" date="2021-05" db="EMBL/GenBank/DDBJ databases">
        <title>Comparative genomic studies on the polysaccharide-degrading batcterial strains of the Flammeovirga genus.</title>
        <authorList>
            <person name="Zewei F."/>
            <person name="Zheng Z."/>
            <person name="Yu L."/>
            <person name="Ruyue G."/>
            <person name="Yanhong M."/>
            <person name="Yuanyuan C."/>
            <person name="Jingyan G."/>
            <person name="Wenjun H."/>
        </authorList>
    </citation>
    <scope>NUCLEOTIDE SEQUENCE [LARGE SCALE GENOMIC DNA]</scope>
    <source>
        <strain evidence="8 9">NBRC:100898</strain>
    </source>
</reference>
<evidence type="ECO:0000256" key="1">
    <source>
        <dbReference type="ARBA" id="ARBA00010914"/>
    </source>
</evidence>
<accession>A0AAX1NAG4</accession>
<organism evidence="8 9">
    <name type="scientific">Flammeovirga yaeyamensis</name>
    <dbReference type="NCBI Taxonomy" id="367791"/>
    <lineage>
        <taxon>Bacteria</taxon>
        <taxon>Pseudomonadati</taxon>
        <taxon>Bacteroidota</taxon>
        <taxon>Cytophagia</taxon>
        <taxon>Cytophagales</taxon>
        <taxon>Flammeovirgaceae</taxon>
        <taxon>Flammeovirga</taxon>
    </lineage>
</organism>
<evidence type="ECO:0000256" key="2">
    <source>
        <dbReference type="ARBA" id="ARBA00022714"/>
    </source>
</evidence>
<comment type="similarity">
    <text evidence="1">Belongs to the adrenodoxin/putidaredoxin family.</text>
</comment>
<proteinExistence type="inferred from homology"/>
<dbReference type="InterPro" id="IPR036010">
    <property type="entry name" value="2Fe-2S_ferredoxin-like_sf"/>
</dbReference>
<keyword evidence="9" id="KW-1185">Reference proteome</keyword>
<dbReference type="Proteomes" id="UP000678679">
    <property type="component" value="Chromosome 1"/>
</dbReference>
<evidence type="ECO:0000313" key="9">
    <source>
        <dbReference type="Proteomes" id="UP000678679"/>
    </source>
</evidence>
<evidence type="ECO:0000256" key="3">
    <source>
        <dbReference type="ARBA" id="ARBA00022723"/>
    </source>
</evidence>
<keyword evidence="5" id="KW-0411">Iron-sulfur</keyword>
<dbReference type="EMBL" id="CP076132">
    <property type="protein sequence ID" value="QWG03067.1"/>
    <property type="molecule type" value="Genomic_DNA"/>
</dbReference>
<dbReference type="KEGG" id="fya:KMW28_05665"/>
<dbReference type="CDD" id="cd00207">
    <property type="entry name" value="fer2"/>
    <property type="match status" value="1"/>
</dbReference>
<dbReference type="InterPro" id="IPR012675">
    <property type="entry name" value="Beta-grasp_dom_sf"/>
</dbReference>